<dbReference type="Proteomes" id="UP000621856">
    <property type="component" value="Unassembled WGS sequence"/>
</dbReference>
<keyword evidence="7" id="KW-1185">Reference proteome</keyword>
<reference evidence="4" key="1">
    <citation type="journal article" date="2014" name="Int. J. Syst. Evol. Microbiol.">
        <title>Complete genome sequence of Corynebacterium casei LMG S-19264T (=DSM 44701T), isolated from a smear-ripened cheese.</title>
        <authorList>
            <consortium name="US DOE Joint Genome Institute (JGI-PGF)"/>
            <person name="Walter F."/>
            <person name="Albersmeier A."/>
            <person name="Kalinowski J."/>
            <person name="Ruckert C."/>
        </authorList>
    </citation>
    <scope>NUCLEOTIDE SEQUENCE</scope>
    <source>
        <strain evidence="4">CGMCC 1.14984</strain>
    </source>
</reference>
<organism evidence="4 6">
    <name type="scientific">Aquisalinus luteolus</name>
    <dbReference type="NCBI Taxonomy" id="1566827"/>
    <lineage>
        <taxon>Bacteria</taxon>
        <taxon>Pseudomonadati</taxon>
        <taxon>Pseudomonadota</taxon>
        <taxon>Alphaproteobacteria</taxon>
        <taxon>Parvularculales</taxon>
        <taxon>Parvularculaceae</taxon>
        <taxon>Aquisalinus</taxon>
    </lineage>
</organism>
<dbReference type="AlphaFoldDB" id="A0A8J3A2T6"/>
<dbReference type="RefSeq" id="WP_155140636.1">
    <property type="nucleotide sequence ID" value="NZ_BMGZ01000002.1"/>
</dbReference>
<dbReference type="EMBL" id="VCJR02000002">
    <property type="protein sequence ID" value="NHK28548.1"/>
    <property type="molecule type" value="Genomic_DNA"/>
</dbReference>
<keyword evidence="1 2" id="KW-0732">Signal</keyword>
<dbReference type="Pfam" id="PF13778">
    <property type="entry name" value="DUF4174"/>
    <property type="match status" value="1"/>
</dbReference>
<evidence type="ECO:0000259" key="3">
    <source>
        <dbReference type="Pfam" id="PF13778"/>
    </source>
</evidence>
<reference evidence="5 7" key="2">
    <citation type="submission" date="2020-02" db="EMBL/GenBank/DDBJ databases">
        <title>Genome sequence of Parvularcula flava strain NH6-79.</title>
        <authorList>
            <person name="Abdul Karim M.H."/>
            <person name="Lam M.Q."/>
            <person name="Chen S.J."/>
            <person name="Yahya A."/>
            <person name="Shahir S."/>
            <person name="Shamsir M.S."/>
            <person name="Chong C.S."/>
        </authorList>
    </citation>
    <scope>NUCLEOTIDE SEQUENCE [LARGE SCALE GENOMIC DNA]</scope>
    <source>
        <strain evidence="5 7">NH6-79</strain>
    </source>
</reference>
<evidence type="ECO:0000313" key="7">
    <source>
        <dbReference type="Proteomes" id="UP000818603"/>
    </source>
</evidence>
<sequence length="149" mass="16604">MNRFLNLIAALAVSLLPAAAAKADTMKSLTEYQWSHRPVLVFDAAGGHERVATMDPEGDGGELKDRDILLVYVIGNTVTLWDGNKGERVTDTADELRDRFDLTPQDFAVILIGKDGGEKGRWSEPPSWEEDIFPLIDSMPMRQREMQGD</sequence>
<feature type="domain" description="DUF4174" evidence="3">
    <location>
        <begin position="29"/>
        <end position="145"/>
    </location>
</feature>
<dbReference type="Proteomes" id="UP000818603">
    <property type="component" value="Unassembled WGS sequence"/>
</dbReference>
<dbReference type="InterPro" id="IPR025232">
    <property type="entry name" value="DUF4174"/>
</dbReference>
<reference evidence="4" key="3">
    <citation type="submission" date="2020-09" db="EMBL/GenBank/DDBJ databases">
        <authorList>
            <person name="Sun Q."/>
            <person name="Zhou Y."/>
        </authorList>
    </citation>
    <scope>NUCLEOTIDE SEQUENCE</scope>
    <source>
        <strain evidence="4">CGMCC 1.14984</strain>
    </source>
</reference>
<name>A0A8J3A2T6_9PROT</name>
<evidence type="ECO:0000313" key="5">
    <source>
        <dbReference type="EMBL" id="NHK28548.1"/>
    </source>
</evidence>
<comment type="caution">
    <text evidence="4">The sequence shown here is derived from an EMBL/GenBank/DDBJ whole genome shotgun (WGS) entry which is preliminary data.</text>
</comment>
<dbReference type="EMBL" id="BMGZ01000002">
    <property type="protein sequence ID" value="GGH98808.1"/>
    <property type="molecule type" value="Genomic_DNA"/>
</dbReference>
<evidence type="ECO:0000256" key="1">
    <source>
        <dbReference type="ARBA" id="ARBA00022729"/>
    </source>
</evidence>
<evidence type="ECO:0000313" key="4">
    <source>
        <dbReference type="EMBL" id="GGH98808.1"/>
    </source>
</evidence>
<feature type="chain" id="PRO_5035284141" evidence="2">
    <location>
        <begin position="24"/>
        <end position="149"/>
    </location>
</feature>
<evidence type="ECO:0000313" key="6">
    <source>
        <dbReference type="Proteomes" id="UP000621856"/>
    </source>
</evidence>
<evidence type="ECO:0000256" key="2">
    <source>
        <dbReference type="SAM" id="SignalP"/>
    </source>
</evidence>
<protein>
    <submittedName>
        <fullName evidence="5">DUF4174 domain-containing protein</fullName>
    </submittedName>
</protein>
<feature type="signal peptide" evidence="2">
    <location>
        <begin position="1"/>
        <end position="23"/>
    </location>
</feature>
<accession>A0A8J3A2T6</accession>
<proteinExistence type="predicted"/>
<gene>
    <name evidence="5" type="ORF">FF098_011575</name>
    <name evidence="4" type="ORF">GCM10011355_23270</name>
</gene>